<evidence type="ECO:0000256" key="6">
    <source>
        <dbReference type="ARBA" id="ARBA00022763"/>
    </source>
</evidence>
<evidence type="ECO:0000256" key="2">
    <source>
        <dbReference type="ARBA" id="ARBA00022490"/>
    </source>
</evidence>
<reference evidence="12" key="1">
    <citation type="submission" date="2018-06" db="EMBL/GenBank/DDBJ databases">
        <authorList>
            <person name="Zhirakovskaya E."/>
        </authorList>
    </citation>
    <scope>NUCLEOTIDE SEQUENCE</scope>
</reference>
<evidence type="ECO:0000256" key="8">
    <source>
        <dbReference type="ARBA" id="ARBA00022842"/>
    </source>
</evidence>
<dbReference type="EC" id="3.1.22.4" evidence="12"/>
<dbReference type="FunFam" id="3.30.420.10:FF:000002">
    <property type="entry name" value="Crossover junction endodeoxyribonuclease RuvC"/>
    <property type="match status" value="1"/>
</dbReference>
<dbReference type="GO" id="GO:0003677">
    <property type="term" value="F:DNA binding"/>
    <property type="evidence" value="ECO:0007669"/>
    <property type="project" value="UniProtKB-KW"/>
</dbReference>
<evidence type="ECO:0000256" key="10">
    <source>
        <dbReference type="ARBA" id="ARBA00023172"/>
    </source>
</evidence>
<keyword evidence="8" id="KW-0460">Magnesium</keyword>
<dbReference type="AlphaFoldDB" id="A0A3B0ZVB8"/>
<dbReference type="Pfam" id="PF02075">
    <property type="entry name" value="RuvC"/>
    <property type="match status" value="1"/>
</dbReference>
<evidence type="ECO:0000256" key="9">
    <source>
        <dbReference type="ARBA" id="ARBA00023125"/>
    </source>
</evidence>
<keyword evidence="9" id="KW-0238">DNA-binding</keyword>
<dbReference type="GO" id="GO:0008821">
    <property type="term" value="F:crossover junction DNA endonuclease activity"/>
    <property type="evidence" value="ECO:0007669"/>
    <property type="project" value="InterPro"/>
</dbReference>
<dbReference type="InterPro" id="IPR012337">
    <property type="entry name" value="RNaseH-like_sf"/>
</dbReference>
<gene>
    <name evidence="12" type="ORF">MNBD_GAMMA21-308</name>
</gene>
<evidence type="ECO:0000256" key="11">
    <source>
        <dbReference type="ARBA" id="ARBA00023204"/>
    </source>
</evidence>
<evidence type="ECO:0000313" key="12">
    <source>
        <dbReference type="EMBL" id="VAW91297.1"/>
    </source>
</evidence>
<dbReference type="PANTHER" id="PTHR30194:SF3">
    <property type="entry name" value="CROSSOVER JUNCTION ENDODEOXYRIBONUCLEASE RUVC"/>
    <property type="match status" value="1"/>
</dbReference>
<dbReference type="HAMAP" id="MF_00034">
    <property type="entry name" value="RuvC"/>
    <property type="match status" value="1"/>
</dbReference>
<dbReference type="PRINTS" id="PR00696">
    <property type="entry name" value="RSOLVASERUVC"/>
</dbReference>
<keyword evidence="5" id="KW-0255">Endonuclease</keyword>
<keyword evidence="4" id="KW-0479">Metal-binding</keyword>
<accession>A0A3B0ZVB8</accession>
<proteinExistence type="inferred from homology"/>
<keyword evidence="3" id="KW-0540">Nuclease</keyword>
<dbReference type="InterPro" id="IPR002176">
    <property type="entry name" value="X-over_junc_endoDNase_RuvC"/>
</dbReference>
<keyword evidence="7 12" id="KW-0378">Hydrolase</keyword>
<evidence type="ECO:0000256" key="5">
    <source>
        <dbReference type="ARBA" id="ARBA00022759"/>
    </source>
</evidence>
<dbReference type="GO" id="GO:0006310">
    <property type="term" value="P:DNA recombination"/>
    <property type="evidence" value="ECO:0007669"/>
    <property type="project" value="UniProtKB-KW"/>
</dbReference>
<evidence type="ECO:0000256" key="4">
    <source>
        <dbReference type="ARBA" id="ARBA00022723"/>
    </source>
</evidence>
<evidence type="ECO:0000256" key="1">
    <source>
        <dbReference type="ARBA" id="ARBA00009518"/>
    </source>
</evidence>
<dbReference type="SUPFAM" id="SSF53098">
    <property type="entry name" value="Ribonuclease H-like"/>
    <property type="match status" value="1"/>
</dbReference>
<evidence type="ECO:0000256" key="3">
    <source>
        <dbReference type="ARBA" id="ARBA00022722"/>
    </source>
</evidence>
<dbReference type="PROSITE" id="PS01321">
    <property type="entry name" value="RUVC"/>
    <property type="match status" value="1"/>
</dbReference>
<keyword evidence="2" id="KW-0963">Cytoplasm</keyword>
<dbReference type="InterPro" id="IPR020563">
    <property type="entry name" value="X-over_junc_endoDNase_Mg_BS"/>
</dbReference>
<dbReference type="CDD" id="cd16962">
    <property type="entry name" value="RuvC"/>
    <property type="match status" value="1"/>
</dbReference>
<dbReference type="InterPro" id="IPR036397">
    <property type="entry name" value="RNaseH_sf"/>
</dbReference>
<keyword evidence="10" id="KW-0233">DNA recombination</keyword>
<dbReference type="GO" id="GO:0006281">
    <property type="term" value="P:DNA repair"/>
    <property type="evidence" value="ECO:0007669"/>
    <property type="project" value="UniProtKB-KW"/>
</dbReference>
<name>A0A3B0ZVB8_9ZZZZ</name>
<dbReference type="PANTHER" id="PTHR30194">
    <property type="entry name" value="CROSSOVER JUNCTION ENDODEOXYRIBONUCLEASE RUVC"/>
    <property type="match status" value="1"/>
</dbReference>
<organism evidence="12">
    <name type="scientific">hydrothermal vent metagenome</name>
    <dbReference type="NCBI Taxonomy" id="652676"/>
    <lineage>
        <taxon>unclassified sequences</taxon>
        <taxon>metagenomes</taxon>
        <taxon>ecological metagenomes</taxon>
    </lineage>
</organism>
<keyword evidence="6" id="KW-0227">DNA damage</keyword>
<dbReference type="GO" id="GO:0046872">
    <property type="term" value="F:metal ion binding"/>
    <property type="evidence" value="ECO:0007669"/>
    <property type="project" value="UniProtKB-KW"/>
</dbReference>
<comment type="similarity">
    <text evidence="1">Belongs to the RuvC family.</text>
</comment>
<dbReference type="Gene3D" id="3.30.420.10">
    <property type="entry name" value="Ribonuclease H-like superfamily/Ribonuclease H"/>
    <property type="match status" value="1"/>
</dbReference>
<dbReference type="EMBL" id="UOFR01000010">
    <property type="protein sequence ID" value="VAW91297.1"/>
    <property type="molecule type" value="Genomic_DNA"/>
</dbReference>
<sequence>MIRILGIDPGSRITGFGIIEVHTNRSVCIAHGCIKAQQPTLAERLKHIHLELAALIEQHVPEEMAIESVFVHRNVDSALKLGQARGAAITTVALQSIAVHEYSPAEIKKSVVGRGNAAKSQVQHMVKAILGLNKSPQADAADALAVALCHGHSRDLKALLPAMRSSRRRRWKSL</sequence>
<evidence type="ECO:0000256" key="7">
    <source>
        <dbReference type="ARBA" id="ARBA00022801"/>
    </source>
</evidence>
<dbReference type="NCBIfam" id="TIGR00228">
    <property type="entry name" value="ruvC"/>
    <property type="match status" value="1"/>
</dbReference>
<keyword evidence="11" id="KW-0234">DNA repair</keyword>
<protein>
    <submittedName>
        <fullName evidence="12">Crossover junction endodeoxyribonuclease RuvC</fullName>
        <ecNumber evidence="12">3.1.22.4</ecNumber>
    </submittedName>
</protein>